<dbReference type="AlphaFoldDB" id="A0A1I8AE72"/>
<evidence type="ECO:0000313" key="1">
    <source>
        <dbReference type="Proteomes" id="UP000095287"/>
    </source>
</evidence>
<dbReference type="Proteomes" id="UP000095287">
    <property type="component" value="Unplaced"/>
</dbReference>
<keyword evidence="1" id="KW-1185">Reference proteome</keyword>
<sequence length="43" mass="4969">MSILTIGDPHACSRQHFLKSVHIARSPLLSREEDDIRRCHNPM</sequence>
<proteinExistence type="predicted"/>
<accession>A0A1I8AE72</accession>
<protein>
    <submittedName>
        <fullName evidence="2">Uncharacterized protein</fullName>
    </submittedName>
</protein>
<name>A0A1I8AE72_9BILA</name>
<evidence type="ECO:0000313" key="2">
    <source>
        <dbReference type="WBParaSite" id="L893_g4710.t1"/>
    </source>
</evidence>
<reference evidence="2" key="1">
    <citation type="submission" date="2016-11" db="UniProtKB">
        <authorList>
            <consortium name="WormBaseParasite"/>
        </authorList>
    </citation>
    <scope>IDENTIFICATION</scope>
</reference>
<organism evidence="1 2">
    <name type="scientific">Steinernema glaseri</name>
    <dbReference type="NCBI Taxonomy" id="37863"/>
    <lineage>
        <taxon>Eukaryota</taxon>
        <taxon>Metazoa</taxon>
        <taxon>Ecdysozoa</taxon>
        <taxon>Nematoda</taxon>
        <taxon>Chromadorea</taxon>
        <taxon>Rhabditida</taxon>
        <taxon>Tylenchina</taxon>
        <taxon>Panagrolaimomorpha</taxon>
        <taxon>Strongyloidoidea</taxon>
        <taxon>Steinernematidae</taxon>
        <taxon>Steinernema</taxon>
    </lineage>
</organism>
<dbReference type="WBParaSite" id="L893_g4710.t1">
    <property type="protein sequence ID" value="L893_g4710.t1"/>
    <property type="gene ID" value="L893_g4710"/>
</dbReference>